<feature type="domain" description="GH18" evidence="4">
    <location>
        <begin position="99"/>
        <end position="420"/>
    </location>
</feature>
<keyword evidence="1" id="KW-0378">Hydrolase</keyword>
<protein>
    <recommendedName>
        <fullName evidence="7">Sporulation protein</fullName>
    </recommendedName>
</protein>
<dbReference type="AlphaFoldDB" id="A0A0M0LK02"/>
<dbReference type="PROSITE" id="PS51782">
    <property type="entry name" value="LYSM"/>
    <property type="match status" value="2"/>
</dbReference>
<sequence>MFIYVVKAGDSLFSVASKYQVNMDSIRITNGLKIPNIVPGQDLLIPTNVYIVQPGDSLFTIGQMALVPVETIKLYNGLHSNNLSIGMRLYLPPRTKYRAANFSYLTPTTPARDIELINQFADSNSYYGIFEYHISSDGTLSPLYLHSINTLSRQKQVAPIAVISNLTETGFSSAVARSIISNPTIRDQALNNIYNIVKNNNFAGVNIDFELLKDYDAADYVTFIRMVRNRLSPEGYTTSVALPAKTDDTTPWTKGYDYKGIGAAADFVFLMAYDFHHGGGEPGPVAPIKEVRQTIQYAKNHMNANKIILGVPNYGYDWAMARDGSVISARAIAVGDAVNTAMTNQVPIQYSNQYHQAHFEYWDALGNRHIIWFEDSRSRAQKLQLVVDYKIKGIGIWQLGLAFPQSIYLVDHFLSKRTVI</sequence>
<dbReference type="SUPFAM" id="SSF51445">
    <property type="entry name" value="(Trans)glycosidases"/>
    <property type="match status" value="1"/>
</dbReference>
<dbReference type="Gene3D" id="3.10.50.10">
    <property type="match status" value="1"/>
</dbReference>
<dbReference type="PANTHER" id="PTHR46066">
    <property type="entry name" value="CHITINASE DOMAIN-CONTAINING PROTEIN 1 FAMILY MEMBER"/>
    <property type="match status" value="1"/>
</dbReference>
<keyword evidence="6" id="KW-1185">Reference proteome</keyword>
<name>A0A0M0LK02_9BACL</name>
<dbReference type="Proteomes" id="UP000036867">
    <property type="component" value="Unassembled WGS sequence"/>
</dbReference>
<dbReference type="Pfam" id="PF00704">
    <property type="entry name" value="Glyco_hydro_18"/>
    <property type="match status" value="1"/>
</dbReference>
<dbReference type="InterPro" id="IPR018392">
    <property type="entry name" value="LysM"/>
</dbReference>
<dbReference type="InterPro" id="IPR011583">
    <property type="entry name" value="Chitinase_II/V-like_cat"/>
</dbReference>
<dbReference type="Pfam" id="PF01476">
    <property type="entry name" value="LysM"/>
    <property type="match status" value="2"/>
</dbReference>
<comment type="caution">
    <text evidence="5">The sequence shown here is derived from an EMBL/GenBank/DDBJ whole genome shotgun (WGS) entry which is preliminary data.</text>
</comment>
<dbReference type="CDD" id="cd02874">
    <property type="entry name" value="GH18_CFLE_spore_hydrolase"/>
    <property type="match status" value="1"/>
</dbReference>
<dbReference type="InterPro" id="IPR036779">
    <property type="entry name" value="LysM_dom_sf"/>
</dbReference>
<dbReference type="STRING" id="263475.AMD00_01640"/>
<dbReference type="SMART" id="SM00636">
    <property type="entry name" value="Glyco_18"/>
    <property type="match status" value="1"/>
</dbReference>
<dbReference type="EMBL" id="LILB01000001">
    <property type="protein sequence ID" value="KOO51232.1"/>
    <property type="molecule type" value="Genomic_DNA"/>
</dbReference>
<dbReference type="GO" id="GO:0070492">
    <property type="term" value="F:oligosaccharide binding"/>
    <property type="evidence" value="ECO:0007669"/>
    <property type="project" value="TreeGrafter"/>
</dbReference>
<feature type="domain" description="LysM" evidence="3">
    <location>
        <begin position="2"/>
        <end position="45"/>
    </location>
</feature>
<evidence type="ECO:0000259" key="3">
    <source>
        <dbReference type="PROSITE" id="PS51782"/>
    </source>
</evidence>
<evidence type="ECO:0008006" key="7">
    <source>
        <dbReference type="Google" id="ProtNLM"/>
    </source>
</evidence>
<proteinExistence type="predicted"/>
<evidence type="ECO:0000256" key="2">
    <source>
        <dbReference type="ARBA" id="ARBA00023295"/>
    </source>
</evidence>
<dbReference type="GO" id="GO:0012505">
    <property type="term" value="C:endomembrane system"/>
    <property type="evidence" value="ECO:0007669"/>
    <property type="project" value="TreeGrafter"/>
</dbReference>
<dbReference type="PROSITE" id="PS51910">
    <property type="entry name" value="GH18_2"/>
    <property type="match status" value="1"/>
</dbReference>
<evidence type="ECO:0000313" key="6">
    <source>
        <dbReference type="Proteomes" id="UP000036867"/>
    </source>
</evidence>
<dbReference type="SMART" id="SM00257">
    <property type="entry name" value="LysM"/>
    <property type="match status" value="2"/>
</dbReference>
<dbReference type="InterPro" id="IPR001223">
    <property type="entry name" value="Glyco_hydro18_cat"/>
</dbReference>
<dbReference type="PANTHER" id="PTHR46066:SF2">
    <property type="entry name" value="CHITINASE DOMAIN-CONTAINING PROTEIN 1"/>
    <property type="match status" value="1"/>
</dbReference>
<dbReference type="CDD" id="cd00118">
    <property type="entry name" value="LysM"/>
    <property type="match status" value="2"/>
</dbReference>
<dbReference type="Gene3D" id="3.20.20.80">
    <property type="entry name" value="Glycosidases"/>
    <property type="match status" value="1"/>
</dbReference>
<keyword evidence="2" id="KW-0326">Glycosidase</keyword>
<reference evidence="6" key="1">
    <citation type="submission" date="2015-08" db="EMBL/GenBank/DDBJ databases">
        <title>Fjat-10028 dsm 16317.</title>
        <authorList>
            <person name="Liu B."/>
            <person name="Wang J."/>
            <person name="Zhu Y."/>
            <person name="Liu G."/>
            <person name="Chen Q."/>
            <person name="Chen Z."/>
            <person name="Lan J."/>
            <person name="Che J."/>
            <person name="Ge C."/>
            <person name="Shi H."/>
            <person name="Pan Z."/>
            <person name="Liu X."/>
        </authorList>
    </citation>
    <scope>NUCLEOTIDE SEQUENCE [LARGE SCALE GENOMIC DNA]</scope>
    <source>
        <strain evidence="6">DSM 16317</strain>
    </source>
</reference>
<dbReference type="GeneID" id="301134824"/>
<evidence type="ECO:0000313" key="5">
    <source>
        <dbReference type="EMBL" id="KOO51232.1"/>
    </source>
</evidence>
<dbReference type="GO" id="GO:0008061">
    <property type="term" value="F:chitin binding"/>
    <property type="evidence" value="ECO:0007669"/>
    <property type="project" value="InterPro"/>
</dbReference>
<feature type="domain" description="LysM" evidence="3">
    <location>
        <begin position="48"/>
        <end position="91"/>
    </location>
</feature>
<dbReference type="InterPro" id="IPR029070">
    <property type="entry name" value="Chitinase_insertion_sf"/>
</dbReference>
<organism evidence="5 6">
    <name type="scientific">Viridibacillus arvi</name>
    <dbReference type="NCBI Taxonomy" id="263475"/>
    <lineage>
        <taxon>Bacteria</taxon>
        <taxon>Bacillati</taxon>
        <taxon>Bacillota</taxon>
        <taxon>Bacilli</taxon>
        <taxon>Bacillales</taxon>
        <taxon>Caryophanaceae</taxon>
        <taxon>Viridibacillus</taxon>
    </lineage>
</organism>
<dbReference type="InterPro" id="IPR041704">
    <property type="entry name" value="CFLE_GH18"/>
</dbReference>
<dbReference type="SUPFAM" id="SSF54106">
    <property type="entry name" value="LysM domain"/>
    <property type="match status" value="2"/>
</dbReference>
<evidence type="ECO:0000259" key="4">
    <source>
        <dbReference type="PROSITE" id="PS51910"/>
    </source>
</evidence>
<evidence type="ECO:0000256" key="1">
    <source>
        <dbReference type="ARBA" id="ARBA00022801"/>
    </source>
</evidence>
<dbReference type="GO" id="GO:0016798">
    <property type="term" value="F:hydrolase activity, acting on glycosyl bonds"/>
    <property type="evidence" value="ECO:0007669"/>
    <property type="project" value="UniProtKB-KW"/>
</dbReference>
<dbReference type="RefSeq" id="WP_053415360.1">
    <property type="nucleotide sequence ID" value="NZ_LILB01000001.1"/>
</dbReference>
<gene>
    <name evidence="5" type="ORF">AMD00_01640</name>
</gene>
<dbReference type="OrthoDB" id="9769314at2"/>
<dbReference type="Gene3D" id="3.10.350.10">
    <property type="entry name" value="LysM domain"/>
    <property type="match status" value="2"/>
</dbReference>
<dbReference type="GO" id="GO:0005975">
    <property type="term" value="P:carbohydrate metabolic process"/>
    <property type="evidence" value="ECO:0007669"/>
    <property type="project" value="InterPro"/>
</dbReference>
<accession>A0A0M0LK02</accession>
<dbReference type="InterPro" id="IPR017853">
    <property type="entry name" value="GH"/>
</dbReference>